<evidence type="ECO:0000256" key="10">
    <source>
        <dbReference type="ARBA" id="ARBA00023180"/>
    </source>
</evidence>
<evidence type="ECO:0000256" key="5">
    <source>
        <dbReference type="ARBA" id="ARBA00018097"/>
    </source>
</evidence>
<evidence type="ECO:0000313" key="19">
    <source>
        <dbReference type="Proteomes" id="UP000789390"/>
    </source>
</evidence>
<dbReference type="SUPFAM" id="SSF53254">
    <property type="entry name" value="Phosphoglycerate mutase-like"/>
    <property type="match status" value="1"/>
</dbReference>
<dbReference type="EC" id="3.1.3.80" evidence="3"/>
<dbReference type="CDD" id="cd07061">
    <property type="entry name" value="HP_HAP_like"/>
    <property type="match status" value="1"/>
</dbReference>
<gene>
    <name evidence="18" type="ORF">DGAL_LOCUS17568</name>
</gene>
<evidence type="ECO:0000256" key="1">
    <source>
        <dbReference type="ARBA" id="ARBA00004236"/>
    </source>
</evidence>
<comment type="subcellular location">
    <subcellularLocation>
        <location evidence="1">Cell membrane</location>
    </subcellularLocation>
</comment>
<comment type="catalytic activity">
    <reaction evidence="15">
        <text>(2R)-2,3-bisphosphoglycerate + H2O = (2R)-2-phosphoglycerate + phosphate</text>
        <dbReference type="Rhea" id="RHEA:27381"/>
        <dbReference type="ChEBI" id="CHEBI:15377"/>
        <dbReference type="ChEBI" id="CHEBI:43474"/>
        <dbReference type="ChEBI" id="CHEBI:58248"/>
        <dbReference type="ChEBI" id="CHEBI:58289"/>
        <dbReference type="EC" id="3.1.3.80"/>
    </reaction>
    <physiologicalReaction direction="left-to-right" evidence="15">
        <dbReference type="Rhea" id="RHEA:27382"/>
    </physiologicalReaction>
</comment>
<evidence type="ECO:0000256" key="7">
    <source>
        <dbReference type="ARBA" id="ARBA00022729"/>
    </source>
</evidence>
<evidence type="ECO:0000256" key="2">
    <source>
        <dbReference type="ARBA" id="ARBA00008422"/>
    </source>
</evidence>
<evidence type="ECO:0000256" key="15">
    <source>
        <dbReference type="ARBA" id="ARBA00043832"/>
    </source>
</evidence>
<sequence length="466" mass="54029">MSKLFFPILLSLCLVLLVQAGKRSSKESKKEKHNKASNLKNQSDYYCYDDIDHPYVFFATKTSYRWNRNKNDDEITPPGCVAQQFWLLSRHGSRNPSTGEMMTLKSILPLIQNEIISNYKAGKGSLCKDDVENLEKWVFRANVNDDEYLVKEGFKELEDIGDRYQDRFPKLITKPFTNSSYIFKHTESERTNASARAFAKGIFGKKDLPNVFFQELSSPDSLLKFDELCSKWKKEVHKNPKASIEKKLFEESDEISSVIKSVTNRLGFMSPLNLSDISEMYTMCTFDKAWRPKKLSPWCAVFSKEDLKILEYREDLKYYYEDGYGFPINYEQACMPLKDVYDSFRQVVEGTTSSNPKGIFYFTHTATLLKVMARFGLFKDAIEMTHSNRHLMKKREWRTSLINSFAAHLALVLFNCSDGHYITAYVQERPIKLPGCGSDELCKYSDFKKQYEKLAASCNIDEICRI</sequence>
<evidence type="ECO:0000256" key="12">
    <source>
        <dbReference type="ARBA" id="ARBA00043668"/>
    </source>
</evidence>
<feature type="disulfide bond" evidence="16">
    <location>
        <begin position="284"/>
        <end position="299"/>
    </location>
</feature>
<keyword evidence="9" id="KW-0472">Membrane</keyword>
<accession>A0A8J2WQQ7</accession>
<evidence type="ECO:0000313" key="18">
    <source>
        <dbReference type="EMBL" id="CAH0113668.1"/>
    </source>
</evidence>
<feature type="signal peptide" evidence="17">
    <location>
        <begin position="1"/>
        <end position="20"/>
    </location>
</feature>
<feature type="chain" id="PRO_5035173901" description="Multiple inositol polyphosphate phosphatase 1" evidence="17">
    <location>
        <begin position="21"/>
        <end position="466"/>
    </location>
</feature>
<evidence type="ECO:0000256" key="13">
    <source>
        <dbReference type="ARBA" id="ARBA00043671"/>
    </source>
</evidence>
<feature type="disulfide bond" evidence="16">
    <location>
        <begin position="436"/>
        <end position="442"/>
    </location>
</feature>
<keyword evidence="6" id="KW-1003">Cell membrane</keyword>
<organism evidence="18 19">
    <name type="scientific">Daphnia galeata</name>
    <dbReference type="NCBI Taxonomy" id="27404"/>
    <lineage>
        <taxon>Eukaryota</taxon>
        <taxon>Metazoa</taxon>
        <taxon>Ecdysozoa</taxon>
        <taxon>Arthropoda</taxon>
        <taxon>Crustacea</taxon>
        <taxon>Branchiopoda</taxon>
        <taxon>Diplostraca</taxon>
        <taxon>Cladocera</taxon>
        <taxon>Anomopoda</taxon>
        <taxon>Daphniidae</taxon>
        <taxon>Daphnia</taxon>
    </lineage>
</organism>
<evidence type="ECO:0000256" key="17">
    <source>
        <dbReference type="SAM" id="SignalP"/>
    </source>
</evidence>
<evidence type="ECO:0000256" key="14">
    <source>
        <dbReference type="ARBA" id="ARBA00043691"/>
    </source>
</evidence>
<feature type="disulfide bond" evidence="16">
    <location>
        <begin position="80"/>
        <end position="416"/>
    </location>
</feature>
<comment type="catalytic activity">
    <reaction evidence="12">
        <text>1D-myo-inositol 1,2,5,6-tetrakisphosphate + H2O = 1D-myo-inositol 1,2,6-trisphosphate + phosphate</text>
        <dbReference type="Rhea" id="RHEA:77119"/>
        <dbReference type="ChEBI" id="CHEBI:15377"/>
        <dbReference type="ChEBI" id="CHEBI:43474"/>
        <dbReference type="ChEBI" id="CHEBI:195535"/>
        <dbReference type="ChEBI" id="CHEBI:195537"/>
        <dbReference type="EC" id="3.1.3.62"/>
    </reaction>
    <physiologicalReaction direction="left-to-right" evidence="12">
        <dbReference type="Rhea" id="RHEA:77120"/>
    </physiologicalReaction>
</comment>
<dbReference type="PANTHER" id="PTHR20963">
    <property type="entry name" value="MULTIPLE INOSITOL POLYPHOSPHATE PHOSPHATASE-RELATED"/>
    <property type="match status" value="1"/>
</dbReference>
<dbReference type="EC" id="3.1.3.62" evidence="4"/>
<dbReference type="GO" id="GO:0005886">
    <property type="term" value="C:plasma membrane"/>
    <property type="evidence" value="ECO:0007669"/>
    <property type="project" value="UniProtKB-SubCell"/>
</dbReference>
<dbReference type="InterPro" id="IPR000560">
    <property type="entry name" value="His_Pase_clade-2"/>
</dbReference>
<protein>
    <recommendedName>
        <fullName evidence="5">Multiple inositol polyphosphate phosphatase 1</fullName>
        <ecNumber evidence="4">3.1.3.62</ecNumber>
        <ecNumber evidence="3">3.1.3.80</ecNumber>
    </recommendedName>
    <alternativeName>
        <fullName evidence="11">2,3-bisphosphoglycerate 3-phosphatase</fullName>
    </alternativeName>
</protein>
<comment type="caution">
    <text evidence="18">The sequence shown here is derived from an EMBL/GenBank/DDBJ whole genome shotgun (WGS) entry which is preliminary data.</text>
</comment>
<evidence type="ECO:0000256" key="3">
    <source>
        <dbReference type="ARBA" id="ARBA00012976"/>
    </source>
</evidence>
<comment type="catalytic activity">
    <reaction evidence="14">
        <text>1D-myo-inositol hexakisphosphate + H2O = 1D-myo-inositol 1,2,4,5,6-pentakisphosphate + phosphate</text>
        <dbReference type="Rhea" id="RHEA:16989"/>
        <dbReference type="ChEBI" id="CHEBI:15377"/>
        <dbReference type="ChEBI" id="CHEBI:43474"/>
        <dbReference type="ChEBI" id="CHEBI:57798"/>
        <dbReference type="ChEBI" id="CHEBI:58130"/>
        <dbReference type="EC" id="3.1.3.62"/>
    </reaction>
    <physiologicalReaction direction="left-to-right" evidence="14">
        <dbReference type="Rhea" id="RHEA:16990"/>
    </physiologicalReaction>
</comment>
<dbReference type="FunFam" id="3.40.50.1240:FF:000014">
    <property type="entry name" value="Multiple inositol polyphosphate phosphatase 1"/>
    <property type="match status" value="1"/>
</dbReference>
<keyword evidence="8" id="KW-0378">Hydrolase</keyword>
<keyword evidence="7 17" id="KW-0732">Signal</keyword>
<evidence type="ECO:0000256" key="4">
    <source>
        <dbReference type="ARBA" id="ARBA00013040"/>
    </source>
</evidence>
<name>A0A8J2WQQ7_9CRUS</name>
<comment type="catalytic activity">
    <reaction evidence="13">
        <text>1D-myo-inositol 1,2,4,5,6-pentakisphosphate + H2O = 1D-myo-inositol 1,2,5,6-tetrakisphosphate + phosphate</text>
        <dbReference type="Rhea" id="RHEA:77115"/>
        <dbReference type="ChEBI" id="CHEBI:15377"/>
        <dbReference type="ChEBI" id="CHEBI:43474"/>
        <dbReference type="ChEBI" id="CHEBI:57798"/>
        <dbReference type="ChEBI" id="CHEBI:195535"/>
        <dbReference type="EC" id="3.1.3.62"/>
    </reaction>
    <physiologicalReaction direction="left-to-right" evidence="13">
        <dbReference type="Rhea" id="RHEA:77116"/>
    </physiologicalReaction>
</comment>
<dbReference type="OrthoDB" id="6509975at2759"/>
<evidence type="ECO:0000256" key="16">
    <source>
        <dbReference type="PIRSR" id="PIRSR000894-2"/>
    </source>
</evidence>
<dbReference type="Gene3D" id="3.40.50.1240">
    <property type="entry name" value="Phosphoglycerate mutase-like"/>
    <property type="match status" value="1"/>
</dbReference>
<dbReference type="EMBL" id="CAKKLH010000343">
    <property type="protein sequence ID" value="CAH0113668.1"/>
    <property type="molecule type" value="Genomic_DNA"/>
</dbReference>
<dbReference type="GO" id="GO:0003993">
    <property type="term" value="F:acid phosphatase activity"/>
    <property type="evidence" value="ECO:0007669"/>
    <property type="project" value="TreeGrafter"/>
</dbReference>
<proteinExistence type="inferred from homology"/>
<evidence type="ECO:0000256" key="6">
    <source>
        <dbReference type="ARBA" id="ARBA00022475"/>
    </source>
</evidence>
<keyword evidence="16" id="KW-1015">Disulfide bond</keyword>
<keyword evidence="19" id="KW-1185">Reference proteome</keyword>
<evidence type="ECO:0000256" key="11">
    <source>
        <dbReference type="ARBA" id="ARBA00031642"/>
    </source>
</evidence>
<dbReference type="Pfam" id="PF00328">
    <property type="entry name" value="His_Phos_2"/>
    <property type="match status" value="1"/>
</dbReference>
<dbReference type="InterPro" id="IPR029033">
    <property type="entry name" value="His_PPase_superfam"/>
</dbReference>
<evidence type="ECO:0000256" key="9">
    <source>
        <dbReference type="ARBA" id="ARBA00023136"/>
    </source>
</evidence>
<dbReference type="AlphaFoldDB" id="A0A8J2WQQ7"/>
<dbReference type="GO" id="GO:0052745">
    <property type="term" value="F:inositol phosphate phosphatase activity"/>
    <property type="evidence" value="ECO:0007669"/>
    <property type="project" value="TreeGrafter"/>
</dbReference>
<dbReference type="PANTHER" id="PTHR20963:SF8">
    <property type="entry name" value="MULTIPLE INOSITOL POLYPHOSPHATE PHOSPHATASE 1"/>
    <property type="match status" value="1"/>
</dbReference>
<keyword evidence="10" id="KW-0325">Glycoprotein</keyword>
<dbReference type="GO" id="GO:0034417">
    <property type="term" value="F:bisphosphoglycerate 3-phosphatase activity"/>
    <property type="evidence" value="ECO:0007669"/>
    <property type="project" value="UniProtKB-EC"/>
</dbReference>
<dbReference type="PIRSF" id="PIRSF000894">
    <property type="entry name" value="Acid_phosphatase"/>
    <property type="match status" value="1"/>
</dbReference>
<evidence type="ECO:0000256" key="8">
    <source>
        <dbReference type="ARBA" id="ARBA00022801"/>
    </source>
</evidence>
<dbReference type="InterPro" id="IPR016274">
    <property type="entry name" value="Histidine_acid_Pase_euk"/>
</dbReference>
<comment type="similarity">
    <text evidence="2">Belongs to the histidine acid phosphatase family. MINPP1 subfamily.</text>
</comment>
<dbReference type="Proteomes" id="UP000789390">
    <property type="component" value="Unassembled WGS sequence"/>
</dbReference>
<reference evidence="18" key="1">
    <citation type="submission" date="2021-11" db="EMBL/GenBank/DDBJ databases">
        <authorList>
            <person name="Schell T."/>
        </authorList>
    </citation>
    <scope>NUCLEOTIDE SEQUENCE</scope>
    <source>
        <strain evidence="18">M5</strain>
    </source>
</reference>